<feature type="coiled-coil region" evidence="1">
    <location>
        <begin position="3"/>
        <end position="30"/>
    </location>
</feature>
<evidence type="ECO:0000313" key="3">
    <source>
        <dbReference type="EMBL" id="RZI00364.1"/>
    </source>
</evidence>
<gene>
    <name evidence="3" type="ORF">EIG99_11730</name>
</gene>
<organism evidence="3 4">
    <name type="scientific">Staphylococcus condimenti</name>
    <dbReference type="NCBI Taxonomy" id="70255"/>
    <lineage>
        <taxon>Bacteria</taxon>
        <taxon>Bacillati</taxon>
        <taxon>Bacillota</taxon>
        <taxon>Bacilli</taxon>
        <taxon>Bacillales</taxon>
        <taxon>Staphylococcaceae</taxon>
        <taxon>Staphylococcus</taxon>
    </lineage>
</organism>
<evidence type="ECO:0000256" key="1">
    <source>
        <dbReference type="SAM" id="Coils"/>
    </source>
</evidence>
<reference evidence="3 4" key="1">
    <citation type="submission" date="2018-11" db="EMBL/GenBank/DDBJ databases">
        <title>Genomic profiling of Staphylococcus species from a Poultry farm system in KwaZulu-Natal, South Africa.</title>
        <authorList>
            <person name="Amoako D.G."/>
            <person name="Somboro A.M."/>
            <person name="Abia A.L.K."/>
            <person name="Bester L.A."/>
            <person name="Essack S.Y."/>
        </authorList>
    </citation>
    <scope>NUCLEOTIDE SEQUENCE [LARGE SCALE GENOMIC DNA]</scope>
    <source>
        <strain evidence="3 4">SA11</strain>
    </source>
</reference>
<protein>
    <submittedName>
        <fullName evidence="3">Uncharacterized protein</fullName>
    </submittedName>
</protein>
<keyword evidence="2" id="KW-1133">Transmembrane helix</keyword>
<dbReference type="RefSeq" id="WP_130135759.1">
    <property type="nucleotide sequence ID" value="NZ_RQTE01000290.1"/>
</dbReference>
<proteinExistence type="predicted"/>
<keyword evidence="2" id="KW-0812">Transmembrane</keyword>
<dbReference type="AlphaFoldDB" id="A0A4Q7CRE0"/>
<keyword evidence="2" id="KW-0472">Membrane</keyword>
<name>A0A4Q7CRE0_9STAP</name>
<comment type="caution">
    <text evidence="3">The sequence shown here is derived from an EMBL/GenBank/DDBJ whole genome shotgun (WGS) entry which is preliminary data.</text>
</comment>
<accession>A0A4Q7CRE0</accession>
<keyword evidence="1" id="KW-0175">Coiled coil</keyword>
<dbReference type="Proteomes" id="UP000293854">
    <property type="component" value="Unassembled WGS sequence"/>
</dbReference>
<feature type="transmembrane region" description="Helical" evidence="2">
    <location>
        <begin position="42"/>
        <end position="60"/>
    </location>
</feature>
<sequence>MTHKNEEKSLDEINQEIEEELRNYNPEEDEDNKKKRNTLFKIPGILLFLIILGLACYRIFHFFL</sequence>
<dbReference type="EMBL" id="RQTE01000290">
    <property type="protein sequence ID" value="RZI00364.1"/>
    <property type="molecule type" value="Genomic_DNA"/>
</dbReference>
<evidence type="ECO:0000256" key="2">
    <source>
        <dbReference type="SAM" id="Phobius"/>
    </source>
</evidence>
<evidence type="ECO:0000313" key="4">
    <source>
        <dbReference type="Proteomes" id="UP000293854"/>
    </source>
</evidence>